<dbReference type="InterPro" id="IPR010323">
    <property type="entry name" value="DUF924"/>
</dbReference>
<sequence length="183" mass="21239">MSDNWQQEVLDFWFETLTPREWFAVSEETDTLIRERFSPLHERLMRDLPESVFTDPGAALAAVIVLDQFPRNIYRRRPGAFASDELAMRVASHAVDKGLDEGMSERERQFLYMPFMHSEVLADQECAVMLFKSLGQEEALKYAIEHRDIVARFGRFPHRNRVLGRESSPEELTFLEGHAGYGQ</sequence>
<dbReference type="AlphaFoldDB" id="A0A1H4L0C5"/>
<proteinExistence type="predicted"/>
<keyword evidence="2" id="KW-1185">Reference proteome</keyword>
<evidence type="ECO:0000313" key="2">
    <source>
        <dbReference type="Proteomes" id="UP000199064"/>
    </source>
</evidence>
<dbReference type="Proteomes" id="UP000199064">
    <property type="component" value="Unassembled WGS sequence"/>
</dbReference>
<dbReference type="RefSeq" id="WP_090329041.1">
    <property type="nucleotide sequence ID" value="NZ_FNSL01000001.1"/>
</dbReference>
<dbReference type="EMBL" id="FNSL01000001">
    <property type="protein sequence ID" value="SEB63838.1"/>
    <property type="molecule type" value="Genomic_DNA"/>
</dbReference>
<dbReference type="SUPFAM" id="SSF48452">
    <property type="entry name" value="TPR-like"/>
    <property type="match status" value="1"/>
</dbReference>
<dbReference type="Pfam" id="PF06041">
    <property type="entry name" value="DUF924"/>
    <property type="match status" value="1"/>
</dbReference>
<organism evidence="1 2">
    <name type="scientific">Nitratireductor aquibiodomus</name>
    <dbReference type="NCBI Taxonomy" id="204799"/>
    <lineage>
        <taxon>Bacteria</taxon>
        <taxon>Pseudomonadati</taxon>
        <taxon>Pseudomonadota</taxon>
        <taxon>Alphaproteobacteria</taxon>
        <taxon>Hyphomicrobiales</taxon>
        <taxon>Phyllobacteriaceae</taxon>
        <taxon>Nitratireductor</taxon>
    </lineage>
</organism>
<dbReference type="Gene3D" id="1.25.40.10">
    <property type="entry name" value="Tetratricopeptide repeat domain"/>
    <property type="match status" value="1"/>
</dbReference>
<evidence type="ECO:0000313" key="1">
    <source>
        <dbReference type="EMBL" id="SEB63838.1"/>
    </source>
</evidence>
<protein>
    <submittedName>
        <fullName evidence="1">Uncharacterized conserved protein, DUF924 family</fullName>
    </submittedName>
</protein>
<dbReference type="Gene3D" id="1.20.58.320">
    <property type="entry name" value="TPR-like"/>
    <property type="match status" value="1"/>
</dbReference>
<name>A0A1H4L0C5_9HYPH</name>
<gene>
    <name evidence="1" type="ORF">SAMN05216452_2556</name>
</gene>
<reference evidence="2" key="1">
    <citation type="submission" date="2016-10" db="EMBL/GenBank/DDBJ databases">
        <authorList>
            <person name="Varghese N."/>
            <person name="Submissions S."/>
        </authorList>
    </citation>
    <scope>NUCLEOTIDE SEQUENCE [LARGE SCALE GENOMIC DNA]</scope>
    <source>
        <strain evidence="2">ES.061</strain>
    </source>
</reference>
<dbReference type="InterPro" id="IPR011990">
    <property type="entry name" value="TPR-like_helical_dom_sf"/>
</dbReference>
<accession>A0A1H4L0C5</accession>